<comment type="caution">
    <text evidence="2">The sequence shown here is derived from an EMBL/GenBank/DDBJ whole genome shotgun (WGS) entry which is preliminary data.</text>
</comment>
<keyword evidence="3" id="KW-1185">Reference proteome</keyword>
<organism evidence="2 3">
    <name type="scientific">Mycobacterium botniense</name>
    <dbReference type="NCBI Taxonomy" id="84962"/>
    <lineage>
        <taxon>Bacteria</taxon>
        <taxon>Bacillati</taxon>
        <taxon>Actinomycetota</taxon>
        <taxon>Actinomycetes</taxon>
        <taxon>Mycobacteriales</taxon>
        <taxon>Mycobacteriaceae</taxon>
        <taxon>Mycobacterium</taxon>
    </lineage>
</organism>
<name>A0A7I9XUT1_9MYCO</name>
<keyword evidence="1" id="KW-1133">Transmembrane helix</keyword>
<reference evidence="2 3" key="1">
    <citation type="journal article" date="2019" name="Emerg. Microbes Infect.">
        <title>Comprehensive subspecies identification of 175 nontuberculous mycobacteria species based on 7547 genomic profiles.</title>
        <authorList>
            <person name="Matsumoto Y."/>
            <person name="Kinjo T."/>
            <person name="Motooka D."/>
            <person name="Nabeya D."/>
            <person name="Jung N."/>
            <person name="Uechi K."/>
            <person name="Horii T."/>
            <person name="Iida T."/>
            <person name="Fujita J."/>
            <person name="Nakamura S."/>
        </authorList>
    </citation>
    <scope>NUCLEOTIDE SEQUENCE [LARGE SCALE GENOMIC DNA]</scope>
    <source>
        <strain evidence="2 3">JCM 17322</strain>
    </source>
</reference>
<evidence type="ECO:0000313" key="3">
    <source>
        <dbReference type="Proteomes" id="UP000465361"/>
    </source>
</evidence>
<protein>
    <submittedName>
        <fullName evidence="2">Uncharacterized protein</fullName>
    </submittedName>
</protein>
<sequence length="75" mass="7948">MTKQEIRLLVVVMCGAAATCLVAGLVTHNRASTPLTLAEVLIPALIPAGLLGYVTVYYRSGTSDGRRSRSTTEGR</sequence>
<evidence type="ECO:0000313" key="2">
    <source>
        <dbReference type="EMBL" id="GFG73260.1"/>
    </source>
</evidence>
<dbReference type="AlphaFoldDB" id="A0A7I9XUT1"/>
<accession>A0A7I9XUT1</accession>
<dbReference type="EMBL" id="BLKW01000002">
    <property type="protein sequence ID" value="GFG73260.1"/>
    <property type="molecule type" value="Genomic_DNA"/>
</dbReference>
<evidence type="ECO:0000256" key="1">
    <source>
        <dbReference type="SAM" id="Phobius"/>
    </source>
</evidence>
<keyword evidence="1" id="KW-0812">Transmembrane</keyword>
<keyword evidence="1" id="KW-0472">Membrane</keyword>
<feature type="transmembrane region" description="Helical" evidence="1">
    <location>
        <begin position="40"/>
        <end position="58"/>
    </location>
</feature>
<dbReference type="Proteomes" id="UP000465361">
    <property type="component" value="Unassembled WGS sequence"/>
</dbReference>
<gene>
    <name evidence="2" type="ORF">MBOT_06250</name>
</gene>
<proteinExistence type="predicted"/>
<dbReference type="RefSeq" id="WP_163754127.1">
    <property type="nucleotide sequence ID" value="NZ_BLKW01000002.1"/>
</dbReference>